<feature type="domain" description="HTH arsR-type" evidence="4">
    <location>
        <begin position="1"/>
        <end position="88"/>
    </location>
</feature>
<dbReference type="NCBIfam" id="NF033788">
    <property type="entry name" value="HTH_metalloreg"/>
    <property type="match status" value="1"/>
</dbReference>
<dbReference type="EMBL" id="CP128400">
    <property type="protein sequence ID" value="WJW68863.1"/>
    <property type="molecule type" value="Genomic_DNA"/>
</dbReference>
<protein>
    <submittedName>
        <fullName evidence="6">Metalloregulator ArsR/SmtB family transcription factor</fullName>
    </submittedName>
    <submittedName>
        <fullName evidence="5">Winged helix-turn-helix transcriptional regulator</fullName>
    </submittedName>
</protein>
<proteinExistence type="predicted"/>
<evidence type="ECO:0000259" key="4">
    <source>
        <dbReference type="PROSITE" id="PS50987"/>
    </source>
</evidence>
<dbReference type="EMBL" id="JACATZ010000003">
    <property type="protein sequence ID" value="NWJ48932.1"/>
    <property type="molecule type" value="Genomic_DNA"/>
</dbReference>
<reference evidence="5 7" key="1">
    <citation type="submission" date="2020-06" db="EMBL/GenBank/DDBJ databases">
        <title>Anoxygenic phototrophic Chloroflexota member uses a Type I reaction center.</title>
        <authorList>
            <person name="Tsuji J.M."/>
            <person name="Shaw N.A."/>
            <person name="Nagashima S."/>
            <person name="Venkiteswaran J."/>
            <person name="Schiff S.L."/>
            <person name="Hanada S."/>
            <person name="Tank M."/>
            <person name="Neufeld J.D."/>
        </authorList>
    </citation>
    <scope>NUCLEOTIDE SEQUENCE [LARGE SCALE GENOMIC DNA]</scope>
    <source>
        <strain evidence="5">L227-S17</strain>
    </source>
</reference>
<sequence>MLDSVLHAIAEPNRRQILQLLHWKELSAGEISAQFSVSRPAISQHLKVLEEAGLVLVRAEGTRRLYRFRPDGLSELKSFLEQFWDEQLFMLKEVAEAEEKQKGVIKVES</sequence>
<reference evidence="6" key="2">
    <citation type="journal article" date="2024" name="Nature">
        <title>Anoxygenic phototroph of the Chloroflexota uses a type I reaction centre.</title>
        <authorList>
            <person name="Tsuji J.M."/>
            <person name="Shaw N.A."/>
            <person name="Nagashima S."/>
            <person name="Venkiteswaran J.J."/>
            <person name="Schiff S.L."/>
            <person name="Watanabe T."/>
            <person name="Fukui M."/>
            <person name="Hanada S."/>
            <person name="Tank M."/>
            <person name="Neufeld J.D."/>
        </authorList>
    </citation>
    <scope>NUCLEOTIDE SEQUENCE</scope>
    <source>
        <strain evidence="6">L227-S17</strain>
    </source>
</reference>
<keyword evidence="1" id="KW-0805">Transcription regulation</keyword>
<dbReference type="AlphaFoldDB" id="A0A8T7MAJ5"/>
<dbReference type="SMART" id="SM00418">
    <property type="entry name" value="HTH_ARSR"/>
    <property type="match status" value="1"/>
</dbReference>
<evidence type="ECO:0000313" key="8">
    <source>
        <dbReference type="Proteomes" id="UP001431572"/>
    </source>
</evidence>
<keyword evidence="2" id="KW-0238">DNA-binding</keyword>
<evidence type="ECO:0000313" key="5">
    <source>
        <dbReference type="EMBL" id="NWJ48932.1"/>
    </source>
</evidence>
<dbReference type="SUPFAM" id="SSF46785">
    <property type="entry name" value="Winged helix' DNA-binding domain"/>
    <property type="match status" value="1"/>
</dbReference>
<dbReference type="PANTHER" id="PTHR33154">
    <property type="entry name" value="TRANSCRIPTIONAL REGULATOR, ARSR FAMILY"/>
    <property type="match status" value="1"/>
</dbReference>
<gene>
    <name evidence="5" type="ORF">HXX08_23980</name>
    <name evidence="6" type="ORF">OZ401_004482</name>
</gene>
<keyword evidence="8" id="KW-1185">Reference proteome</keyword>
<evidence type="ECO:0000256" key="3">
    <source>
        <dbReference type="ARBA" id="ARBA00023163"/>
    </source>
</evidence>
<dbReference type="Pfam" id="PF01022">
    <property type="entry name" value="HTH_5"/>
    <property type="match status" value="1"/>
</dbReference>
<dbReference type="PANTHER" id="PTHR33154:SF33">
    <property type="entry name" value="TRANSCRIPTIONAL REPRESSOR SDPR"/>
    <property type="match status" value="1"/>
</dbReference>
<dbReference type="InterPro" id="IPR036390">
    <property type="entry name" value="WH_DNA-bd_sf"/>
</dbReference>
<dbReference type="PROSITE" id="PS50987">
    <property type="entry name" value="HTH_ARSR_2"/>
    <property type="match status" value="1"/>
</dbReference>
<evidence type="ECO:0000313" key="7">
    <source>
        <dbReference type="Proteomes" id="UP000521676"/>
    </source>
</evidence>
<keyword evidence="3" id="KW-0804">Transcription</keyword>
<name>A0A8T7MAJ5_9CHLR</name>
<dbReference type="GO" id="GO:0003700">
    <property type="term" value="F:DNA-binding transcription factor activity"/>
    <property type="evidence" value="ECO:0007669"/>
    <property type="project" value="InterPro"/>
</dbReference>
<dbReference type="InterPro" id="IPR036388">
    <property type="entry name" value="WH-like_DNA-bd_sf"/>
</dbReference>
<dbReference type="Proteomes" id="UP000521676">
    <property type="component" value="Unassembled WGS sequence"/>
</dbReference>
<dbReference type="CDD" id="cd00090">
    <property type="entry name" value="HTH_ARSR"/>
    <property type="match status" value="1"/>
</dbReference>
<evidence type="ECO:0000256" key="2">
    <source>
        <dbReference type="ARBA" id="ARBA00023125"/>
    </source>
</evidence>
<dbReference type="InterPro" id="IPR001845">
    <property type="entry name" value="HTH_ArsR_DNA-bd_dom"/>
</dbReference>
<accession>A0A8T7MAJ5</accession>
<dbReference type="GO" id="GO:0003677">
    <property type="term" value="F:DNA binding"/>
    <property type="evidence" value="ECO:0007669"/>
    <property type="project" value="UniProtKB-KW"/>
</dbReference>
<dbReference type="RefSeq" id="WP_341470766.1">
    <property type="nucleotide sequence ID" value="NZ_CP128400.1"/>
</dbReference>
<dbReference type="InterPro" id="IPR051081">
    <property type="entry name" value="HTH_MetalResp_TranReg"/>
</dbReference>
<evidence type="ECO:0000256" key="1">
    <source>
        <dbReference type="ARBA" id="ARBA00023015"/>
    </source>
</evidence>
<evidence type="ECO:0000313" key="6">
    <source>
        <dbReference type="EMBL" id="WJW68863.1"/>
    </source>
</evidence>
<organism evidence="5 7">
    <name type="scientific">Candidatus Chlorohelix allophototropha</name>
    <dbReference type="NCBI Taxonomy" id="3003348"/>
    <lineage>
        <taxon>Bacteria</taxon>
        <taxon>Bacillati</taxon>
        <taxon>Chloroflexota</taxon>
        <taxon>Chloroflexia</taxon>
        <taxon>Candidatus Chloroheliales</taxon>
        <taxon>Candidatus Chloroheliaceae</taxon>
        <taxon>Candidatus Chlorohelix</taxon>
    </lineage>
</organism>
<dbReference type="InterPro" id="IPR011991">
    <property type="entry name" value="ArsR-like_HTH"/>
</dbReference>
<dbReference type="Gene3D" id="1.10.10.10">
    <property type="entry name" value="Winged helix-like DNA-binding domain superfamily/Winged helix DNA-binding domain"/>
    <property type="match status" value="1"/>
</dbReference>
<dbReference type="Proteomes" id="UP001431572">
    <property type="component" value="Chromosome 2"/>
</dbReference>
<dbReference type="PRINTS" id="PR00778">
    <property type="entry name" value="HTHARSR"/>
</dbReference>